<dbReference type="EMBL" id="JBHRWW010000003">
    <property type="protein sequence ID" value="MFC3688082.1"/>
    <property type="molecule type" value="Genomic_DNA"/>
</dbReference>
<keyword evidence="2" id="KW-0472">Membrane</keyword>
<protein>
    <submittedName>
        <fullName evidence="3">RDD family protein</fullName>
    </submittedName>
</protein>
<name>A0ABV7WF62_9MICO</name>
<evidence type="ECO:0000313" key="3">
    <source>
        <dbReference type="EMBL" id="MFC3688082.1"/>
    </source>
</evidence>
<evidence type="ECO:0000256" key="2">
    <source>
        <dbReference type="SAM" id="Phobius"/>
    </source>
</evidence>
<dbReference type="RefSeq" id="WP_340291694.1">
    <property type="nucleotide sequence ID" value="NZ_JBBEOI010000046.1"/>
</dbReference>
<gene>
    <name evidence="3" type="ORF">ACFOLH_06985</name>
</gene>
<keyword evidence="2" id="KW-1133">Transmembrane helix</keyword>
<keyword evidence="4" id="KW-1185">Reference proteome</keyword>
<keyword evidence="2" id="KW-0812">Transmembrane</keyword>
<feature type="region of interest" description="Disordered" evidence="1">
    <location>
        <begin position="1"/>
        <end position="42"/>
    </location>
</feature>
<reference evidence="4" key="1">
    <citation type="journal article" date="2019" name="Int. J. Syst. Evol. Microbiol.">
        <title>The Global Catalogue of Microorganisms (GCM) 10K type strain sequencing project: providing services to taxonomists for standard genome sequencing and annotation.</title>
        <authorList>
            <consortium name="The Broad Institute Genomics Platform"/>
            <consortium name="The Broad Institute Genome Sequencing Center for Infectious Disease"/>
            <person name="Wu L."/>
            <person name="Ma J."/>
        </authorList>
    </citation>
    <scope>NUCLEOTIDE SEQUENCE [LARGE SCALE GENOMIC DNA]</scope>
    <source>
        <strain evidence="4">NCAIM B.02333</strain>
    </source>
</reference>
<accession>A0ABV7WF62</accession>
<feature type="transmembrane region" description="Helical" evidence="2">
    <location>
        <begin position="73"/>
        <end position="93"/>
    </location>
</feature>
<dbReference type="PIRSF" id="PIRSF021697">
    <property type="entry name" value="UCP021697"/>
    <property type="match status" value="1"/>
</dbReference>
<dbReference type="Proteomes" id="UP001595685">
    <property type="component" value="Unassembled WGS sequence"/>
</dbReference>
<dbReference type="InterPro" id="IPR051791">
    <property type="entry name" value="Pra-immunoreactive"/>
</dbReference>
<comment type="caution">
    <text evidence="3">The sequence shown here is derived from an EMBL/GenBank/DDBJ whole genome shotgun (WGS) entry which is preliminary data.</text>
</comment>
<organism evidence="3 4">
    <name type="scientific">Aquipuribacter hungaricus</name>
    <dbReference type="NCBI Taxonomy" id="545624"/>
    <lineage>
        <taxon>Bacteria</taxon>
        <taxon>Bacillati</taxon>
        <taxon>Actinomycetota</taxon>
        <taxon>Actinomycetes</taxon>
        <taxon>Micrococcales</taxon>
        <taxon>Intrasporangiaceae</taxon>
        <taxon>Aquipuribacter</taxon>
    </lineage>
</organism>
<dbReference type="PANTHER" id="PTHR36115:SF6">
    <property type="entry name" value="PROLINE-RICH ANTIGEN HOMOLOG"/>
    <property type="match status" value="1"/>
</dbReference>
<proteinExistence type="predicted"/>
<feature type="transmembrane region" description="Helical" evidence="2">
    <location>
        <begin position="114"/>
        <end position="131"/>
    </location>
</feature>
<evidence type="ECO:0000256" key="1">
    <source>
        <dbReference type="SAM" id="MobiDB-lite"/>
    </source>
</evidence>
<evidence type="ECO:0000313" key="4">
    <source>
        <dbReference type="Proteomes" id="UP001595685"/>
    </source>
</evidence>
<sequence length="151" mass="15741">MADDGGRAALGGWLDGPGGRRESTQEFAGQRLGRPPGGSGSVAPLTRRSAALLVDWLLALLVGQTLLPQLSSWAPLLVFGVVQVLLVGTLGYGPGHRLLGLRVERPLGGHARPLAALVRTLLLVLVIPAVVTDDDGRGLHDRAAGTVVVRR</sequence>
<dbReference type="PANTHER" id="PTHR36115">
    <property type="entry name" value="PROLINE-RICH ANTIGEN HOMOLOG-RELATED"/>
    <property type="match status" value="1"/>
</dbReference>
<dbReference type="InterPro" id="IPR016795">
    <property type="entry name" value="UCP021697"/>
</dbReference>